<evidence type="ECO:0000256" key="1">
    <source>
        <dbReference type="ARBA" id="ARBA00004875"/>
    </source>
</evidence>
<evidence type="ECO:0000256" key="10">
    <source>
        <dbReference type="SAM" id="MobiDB-lite"/>
    </source>
</evidence>
<evidence type="ECO:0000313" key="11">
    <source>
        <dbReference type="EMBL" id="KIY50391.1"/>
    </source>
</evidence>
<dbReference type="GO" id="GO:0005737">
    <property type="term" value="C:cytoplasm"/>
    <property type="evidence" value="ECO:0007669"/>
    <property type="project" value="TreeGrafter"/>
</dbReference>
<comment type="catalytic activity">
    <reaction evidence="8 9">
        <text>D-gluconate + ATP = 6-phospho-D-gluconate + ADP + H(+)</text>
        <dbReference type="Rhea" id="RHEA:19433"/>
        <dbReference type="ChEBI" id="CHEBI:15378"/>
        <dbReference type="ChEBI" id="CHEBI:18391"/>
        <dbReference type="ChEBI" id="CHEBI:30616"/>
        <dbReference type="ChEBI" id="CHEBI:58759"/>
        <dbReference type="ChEBI" id="CHEBI:456216"/>
        <dbReference type="EC" id="2.7.1.12"/>
    </reaction>
</comment>
<keyword evidence="5 9" id="KW-0547">Nucleotide-binding</keyword>
<evidence type="ECO:0000256" key="2">
    <source>
        <dbReference type="ARBA" id="ARBA00008420"/>
    </source>
</evidence>
<keyword evidence="7 9" id="KW-0067">ATP-binding</keyword>
<dbReference type="Proteomes" id="UP000054144">
    <property type="component" value="Unassembled WGS sequence"/>
</dbReference>
<comment type="pathway">
    <text evidence="1 9">Carbohydrate acid metabolism; D-gluconate degradation.</text>
</comment>
<protein>
    <recommendedName>
        <fullName evidence="3 9">Gluconokinase</fullName>
        <ecNumber evidence="3 9">2.7.1.12</ecNumber>
    </recommendedName>
</protein>
<dbReference type="Gene3D" id="3.40.50.300">
    <property type="entry name" value="P-loop containing nucleotide triphosphate hydrolases"/>
    <property type="match status" value="1"/>
</dbReference>
<proteinExistence type="inferred from homology"/>
<comment type="similarity">
    <text evidence="2 9">Belongs to the gluconokinase GntK/GntV family.</text>
</comment>
<sequence>MAEHKSSHPASQGPMFVIAMGVSGTGKSTLGAAVAKALGLPFIDGDDLHPPKNIDKMSHGIPLNDDDRRPWLGAIRQSAQRTIAEQESADRAYKTRHGVVIACSALKKAYRDILRGLPPVPSTNGKTYNANGKRDNADTDDDNTWSASECPVYFVYIDGTREEIYRRMLARQNHFMKADMLDSQLNALEVPIGEPGVIPVPLIDSIEDQARKAIEGLTALWRNNN</sequence>
<reference evidence="11 12" key="1">
    <citation type="journal article" date="2015" name="Fungal Genet. Biol.">
        <title>Evolution of novel wood decay mechanisms in Agaricales revealed by the genome sequences of Fistulina hepatica and Cylindrobasidium torrendii.</title>
        <authorList>
            <person name="Floudas D."/>
            <person name="Held B.W."/>
            <person name="Riley R."/>
            <person name="Nagy L.G."/>
            <person name="Koehler G."/>
            <person name="Ransdell A.S."/>
            <person name="Younus H."/>
            <person name="Chow J."/>
            <person name="Chiniquy J."/>
            <person name="Lipzen A."/>
            <person name="Tritt A."/>
            <person name="Sun H."/>
            <person name="Haridas S."/>
            <person name="LaButti K."/>
            <person name="Ohm R.A."/>
            <person name="Kues U."/>
            <person name="Blanchette R.A."/>
            <person name="Grigoriev I.V."/>
            <person name="Minto R.E."/>
            <person name="Hibbett D.S."/>
        </authorList>
    </citation>
    <scope>NUCLEOTIDE SEQUENCE [LARGE SCALE GENOMIC DNA]</scope>
    <source>
        <strain evidence="11 12">ATCC 64428</strain>
    </source>
</reference>
<dbReference type="OrthoDB" id="275177at2759"/>
<evidence type="ECO:0000256" key="7">
    <source>
        <dbReference type="ARBA" id="ARBA00022840"/>
    </source>
</evidence>
<accession>A0A0D7AGH7</accession>
<evidence type="ECO:0000256" key="8">
    <source>
        <dbReference type="ARBA" id="ARBA00048090"/>
    </source>
</evidence>
<dbReference type="GO" id="GO:0005975">
    <property type="term" value="P:carbohydrate metabolic process"/>
    <property type="evidence" value="ECO:0007669"/>
    <property type="project" value="InterPro"/>
</dbReference>
<dbReference type="NCBIfam" id="TIGR01313">
    <property type="entry name" value="therm_gnt_kin"/>
    <property type="match status" value="1"/>
</dbReference>
<dbReference type="CDD" id="cd02021">
    <property type="entry name" value="GntK"/>
    <property type="match status" value="1"/>
</dbReference>
<organism evidence="11 12">
    <name type="scientific">Fistulina hepatica ATCC 64428</name>
    <dbReference type="NCBI Taxonomy" id="1128425"/>
    <lineage>
        <taxon>Eukaryota</taxon>
        <taxon>Fungi</taxon>
        <taxon>Dikarya</taxon>
        <taxon>Basidiomycota</taxon>
        <taxon>Agaricomycotina</taxon>
        <taxon>Agaricomycetes</taxon>
        <taxon>Agaricomycetidae</taxon>
        <taxon>Agaricales</taxon>
        <taxon>Fistulinaceae</taxon>
        <taxon>Fistulina</taxon>
    </lineage>
</organism>
<gene>
    <name evidence="11" type="ORF">FISHEDRAFT_57696</name>
</gene>
<dbReference type="UniPathway" id="UPA00792"/>
<name>A0A0D7AGH7_9AGAR</name>
<dbReference type="PANTHER" id="PTHR43442:SF3">
    <property type="entry name" value="GLUCONOKINASE-RELATED"/>
    <property type="match status" value="1"/>
</dbReference>
<evidence type="ECO:0000256" key="9">
    <source>
        <dbReference type="RuleBase" id="RU363066"/>
    </source>
</evidence>
<keyword evidence="4 9" id="KW-0808">Transferase</keyword>
<dbReference type="GO" id="GO:0046316">
    <property type="term" value="F:gluconokinase activity"/>
    <property type="evidence" value="ECO:0007669"/>
    <property type="project" value="UniProtKB-EC"/>
</dbReference>
<evidence type="ECO:0000256" key="3">
    <source>
        <dbReference type="ARBA" id="ARBA00012054"/>
    </source>
</evidence>
<dbReference type="Pfam" id="PF01202">
    <property type="entry name" value="SKI"/>
    <property type="match status" value="1"/>
</dbReference>
<dbReference type="EMBL" id="KN881676">
    <property type="protein sequence ID" value="KIY50391.1"/>
    <property type="molecule type" value="Genomic_DNA"/>
</dbReference>
<feature type="region of interest" description="Disordered" evidence="10">
    <location>
        <begin position="122"/>
        <end position="143"/>
    </location>
</feature>
<dbReference type="AlphaFoldDB" id="A0A0D7AGH7"/>
<keyword evidence="6 9" id="KW-0418">Kinase</keyword>
<evidence type="ECO:0000256" key="5">
    <source>
        <dbReference type="ARBA" id="ARBA00022741"/>
    </source>
</evidence>
<keyword evidence="12" id="KW-1185">Reference proteome</keyword>
<evidence type="ECO:0000256" key="4">
    <source>
        <dbReference type="ARBA" id="ARBA00022679"/>
    </source>
</evidence>
<dbReference type="InterPro" id="IPR006001">
    <property type="entry name" value="Therm_gnt_kin"/>
</dbReference>
<dbReference type="EC" id="2.7.1.12" evidence="3 9"/>
<dbReference type="InterPro" id="IPR031322">
    <property type="entry name" value="Shikimate/glucono_kinase"/>
</dbReference>
<evidence type="ECO:0000256" key="6">
    <source>
        <dbReference type="ARBA" id="ARBA00022777"/>
    </source>
</evidence>
<dbReference type="PANTHER" id="PTHR43442">
    <property type="entry name" value="GLUCONOKINASE-RELATED"/>
    <property type="match status" value="1"/>
</dbReference>
<dbReference type="GO" id="GO:0005524">
    <property type="term" value="F:ATP binding"/>
    <property type="evidence" value="ECO:0007669"/>
    <property type="project" value="UniProtKB-KW"/>
</dbReference>
<evidence type="ECO:0000313" key="12">
    <source>
        <dbReference type="Proteomes" id="UP000054144"/>
    </source>
</evidence>
<dbReference type="SUPFAM" id="SSF52540">
    <property type="entry name" value="P-loop containing nucleoside triphosphate hydrolases"/>
    <property type="match status" value="1"/>
</dbReference>
<dbReference type="InterPro" id="IPR027417">
    <property type="entry name" value="P-loop_NTPase"/>
</dbReference>